<accession>A0A2I1GZZ5</accession>
<protein>
    <submittedName>
        <fullName evidence="1">Uncharacterized protein</fullName>
    </submittedName>
</protein>
<name>A0A2I1GZZ5_9GLOM</name>
<organism evidence="1 2">
    <name type="scientific">Rhizophagus irregularis</name>
    <dbReference type="NCBI Taxonomy" id="588596"/>
    <lineage>
        <taxon>Eukaryota</taxon>
        <taxon>Fungi</taxon>
        <taxon>Fungi incertae sedis</taxon>
        <taxon>Mucoromycota</taxon>
        <taxon>Glomeromycotina</taxon>
        <taxon>Glomeromycetes</taxon>
        <taxon>Glomerales</taxon>
        <taxon>Glomeraceae</taxon>
        <taxon>Rhizophagus</taxon>
    </lineage>
</organism>
<dbReference type="VEuPathDB" id="FungiDB:RhiirA1_455857"/>
<dbReference type="EMBL" id="LLXI01001145">
    <property type="protein sequence ID" value="PKY52134.1"/>
    <property type="molecule type" value="Genomic_DNA"/>
</dbReference>
<dbReference type="AlphaFoldDB" id="A0A2I1GZZ5"/>
<reference evidence="1 2" key="1">
    <citation type="submission" date="2015-10" db="EMBL/GenBank/DDBJ databases">
        <title>Genome analyses suggest a sexual origin of heterokaryosis in a supposedly ancient asexual fungus.</title>
        <authorList>
            <person name="Ropars J."/>
            <person name="Sedzielewska K."/>
            <person name="Noel J."/>
            <person name="Charron P."/>
            <person name="Farinelli L."/>
            <person name="Marton T."/>
            <person name="Kruger M."/>
            <person name="Pelin A."/>
            <person name="Brachmann A."/>
            <person name="Corradi N."/>
        </authorList>
    </citation>
    <scope>NUCLEOTIDE SEQUENCE [LARGE SCALE GENOMIC DNA]</scope>
    <source>
        <strain evidence="1 2">A4</strain>
    </source>
</reference>
<dbReference type="VEuPathDB" id="FungiDB:RhiirFUN_022794"/>
<sequence length="119" mass="13730">MTGYNPEIKENIREITVYDIPSRWTQLDWTSTRRHWIYGTVELRLLHLEVVLIGVPATTNIATLYPDNPAHSILTPTGCKAFKLIQDRGTRKLITYYESWADLDKVIAKKEPTSEGEVR</sequence>
<proteinExistence type="predicted"/>
<evidence type="ECO:0000313" key="2">
    <source>
        <dbReference type="Proteomes" id="UP000234323"/>
    </source>
</evidence>
<dbReference type="VEuPathDB" id="FungiDB:FUN_017463"/>
<dbReference type="Proteomes" id="UP000234323">
    <property type="component" value="Unassembled WGS sequence"/>
</dbReference>
<gene>
    <name evidence="1" type="ORF">RhiirA4_469578</name>
</gene>
<comment type="caution">
    <text evidence="1">The sequence shown here is derived from an EMBL/GenBank/DDBJ whole genome shotgun (WGS) entry which is preliminary data.</text>
</comment>
<evidence type="ECO:0000313" key="1">
    <source>
        <dbReference type="EMBL" id="PKY52134.1"/>
    </source>
</evidence>
<keyword evidence="2" id="KW-1185">Reference proteome</keyword>